<evidence type="ECO:0000313" key="1">
    <source>
        <dbReference type="EMBL" id="ACV80903.1"/>
    </source>
</evidence>
<dbReference type="InterPro" id="IPR027417">
    <property type="entry name" value="P-loop_NTPase"/>
</dbReference>
<dbReference type="InParanoid" id="C8X705"/>
<reference evidence="2" key="1">
    <citation type="submission" date="2009-09" db="EMBL/GenBank/DDBJ databases">
        <title>The complete genome of Nakamurella multipartita DSM 44233.</title>
        <authorList>
            <consortium name="US DOE Joint Genome Institute (JGI-PGF)"/>
            <person name="Lucas S."/>
            <person name="Copeland A."/>
            <person name="Lapidus A."/>
            <person name="Glavina del Rio T."/>
            <person name="Dalin E."/>
            <person name="Tice H."/>
            <person name="Bruce D."/>
            <person name="Goodwin L."/>
            <person name="Pitluck S."/>
            <person name="Kyrpides N."/>
            <person name="Mavromatis K."/>
            <person name="Ivanova N."/>
            <person name="Ovchinnikova G."/>
            <person name="Sims D."/>
            <person name="Meincke L."/>
            <person name="Brettin T."/>
            <person name="Detter J.C."/>
            <person name="Han C."/>
            <person name="Larimer F."/>
            <person name="Land M."/>
            <person name="Hauser L."/>
            <person name="Markowitz V."/>
            <person name="Cheng J.-F."/>
            <person name="Hugenholtz P."/>
            <person name="Woyke T."/>
            <person name="Wu D."/>
            <person name="Klenk H.-P."/>
            <person name="Eisen J.A."/>
        </authorList>
    </citation>
    <scope>NUCLEOTIDE SEQUENCE [LARGE SCALE GENOMIC DNA]</scope>
    <source>
        <strain evidence="2">ATCC 700099 / DSM 44233 / CIP 104796 / JCM 9543 / NBRC 105858 / Y-104</strain>
    </source>
</reference>
<dbReference type="AlphaFoldDB" id="C8X705"/>
<dbReference type="HOGENOM" id="CLU_333652_0_0_11"/>
<protein>
    <submittedName>
        <fullName evidence="1">Uncharacterized protein</fullName>
    </submittedName>
</protein>
<dbReference type="KEGG" id="nml:Namu_4624"/>
<sequence length="856" mass="94668">MSRSDLEGNIQNAIASKAPLIWVTGDAGTGKTSVVQHLLAAVSNSVTIRAHTPALLHDDLAIALEQSSLSSEGHLAALALRLAKSLVPLRRSIIVYVDNANDLTVSGQVIEVMLDSGIQVIATSQTRSPFPNAATVDVHDMSVTEAVALVISIVPECTEVVALAVATTLYCRPLAIDHACRAAVQYGLEIRRFCTEIRSDADLAKALELSAPAPEVALTAVYRRVLNRLAAQQDTHLLLEIIVHTEFYIAAEPLDRVWLAARNESPVAPAASDTLADDIAAQVRWGATIIAPAPSSESPRMPLLSQLALRQAINVLTNLNLVHFRQNVYMIHDLTRAVLRSLTPVNRHAVARAIGNAILGEVKEWYWVPGDPLPAKIALQAVQIGFALQAIAEEPPETTAELDTHEFLTAVALRSFRQLGDNLAGTADIVDTNLQAQQRFNSSEIRPGLRAMSIECFARGWVTQSFRPRMDSSYFDVIKVNAEEADAIRGFSSSGWDNLHAEVDYTTMTRTAESVKLHLNTHDLRRHSFDDLIRLAKRSAVIGMCEISTGRTLQGVSTLRECIERFRTIGCLPASAAWGMRCTIAAVQGSLRAGRLDLVDELLRDNLAKFMAWYDLRLGVSPRRFRLLDIPMFERVRAILREYNIAKHLYDPQYGQYVIDEELRRTMVDCERWATSVEGGLSFDFGEQRSRLFPFSSIDDVPEHQVGEMHQFEKSLAESKHSTFGISQIALNSLVGFVLMYVDGVRPEDLALSNSGQASEESQAVHAMFERPWLMPLTVRNIAWKFKHDHHSPYWYARSMAIAACASNLDGVRAGLRRRLVAEGRRVSGRLGRKDWLQAIDASVGSQPELRCFVAI</sequence>
<evidence type="ECO:0000313" key="2">
    <source>
        <dbReference type="Proteomes" id="UP000002218"/>
    </source>
</evidence>
<name>C8X705_NAKMY</name>
<dbReference type="eggNOG" id="COG3267">
    <property type="taxonomic scope" value="Bacteria"/>
</dbReference>
<accession>C8X705</accession>
<dbReference type="Proteomes" id="UP000002218">
    <property type="component" value="Chromosome"/>
</dbReference>
<organism evidence="1 2">
    <name type="scientific">Nakamurella multipartita (strain ATCC 700099 / DSM 44233 / CIP 104796 / JCM 9543 / NBRC 105858 / Y-104)</name>
    <name type="common">Microsphaera multipartita</name>
    <dbReference type="NCBI Taxonomy" id="479431"/>
    <lineage>
        <taxon>Bacteria</taxon>
        <taxon>Bacillati</taxon>
        <taxon>Actinomycetota</taxon>
        <taxon>Actinomycetes</taxon>
        <taxon>Nakamurellales</taxon>
        <taxon>Nakamurellaceae</taxon>
        <taxon>Nakamurella</taxon>
    </lineage>
</organism>
<dbReference type="EMBL" id="CP001737">
    <property type="protein sequence ID" value="ACV80903.1"/>
    <property type="molecule type" value="Genomic_DNA"/>
</dbReference>
<dbReference type="STRING" id="479431.Namu_4624"/>
<gene>
    <name evidence="1" type="ordered locus">Namu_4624</name>
</gene>
<keyword evidence="2" id="KW-1185">Reference proteome</keyword>
<proteinExistence type="predicted"/>
<reference evidence="1 2" key="2">
    <citation type="journal article" date="2010" name="Stand. Genomic Sci.">
        <title>Complete genome sequence of Nakamurella multipartita type strain (Y-104).</title>
        <authorList>
            <person name="Tice H."/>
            <person name="Mayilraj S."/>
            <person name="Sims D."/>
            <person name="Lapidus A."/>
            <person name="Nolan M."/>
            <person name="Lucas S."/>
            <person name="Glavina Del Rio T."/>
            <person name="Copeland A."/>
            <person name="Cheng J.F."/>
            <person name="Meincke L."/>
            <person name="Bruce D."/>
            <person name="Goodwin L."/>
            <person name="Pitluck S."/>
            <person name="Ivanova N."/>
            <person name="Mavromatis K."/>
            <person name="Ovchinnikova G."/>
            <person name="Pati A."/>
            <person name="Chen A."/>
            <person name="Palaniappan K."/>
            <person name="Land M."/>
            <person name="Hauser L."/>
            <person name="Chang Y.J."/>
            <person name="Jeffries C.D."/>
            <person name="Detter J.C."/>
            <person name="Brettin T."/>
            <person name="Rohde M."/>
            <person name="Goker M."/>
            <person name="Bristow J."/>
            <person name="Eisen J.A."/>
            <person name="Markowitz V."/>
            <person name="Hugenholtz P."/>
            <person name="Kyrpides N.C."/>
            <person name="Klenk H.P."/>
            <person name="Chen F."/>
        </authorList>
    </citation>
    <scope>NUCLEOTIDE SEQUENCE [LARGE SCALE GENOMIC DNA]</scope>
    <source>
        <strain evidence="2">ATCC 700099 / DSM 44233 / CIP 104796 / JCM 9543 / NBRC 105858 / Y-104</strain>
    </source>
</reference>
<dbReference type="SUPFAM" id="SSF52540">
    <property type="entry name" value="P-loop containing nucleoside triphosphate hydrolases"/>
    <property type="match status" value="1"/>
</dbReference>